<dbReference type="GO" id="GO:0010427">
    <property type="term" value="F:abscisic acid binding"/>
    <property type="evidence" value="ECO:0007669"/>
    <property type="project" value="TreeGrafter"/>
</dbReference>
<dbReference type="AlphaFoldDB" id="J3NE26"/>
<dbReference type="PANTHER" id="PTHR31213:SF168">
    <property type="entry name" value="OS12G0555100 PROTEIN"/>
    <property type="match status" value="1"/>
</dbReference>
<dbReference type="EnsemblPlants" id="OB12G22340.1">
    <property type="protein sequence ID" value="OB12G22340.1"/>
    <property type="gene ID" value="OB12G22340"/>
</dbReference>
<dbReference type="Gramene" id="OB12G22340.1">
    <property type="protein sequence ID" value="OB12G22340.1"/>
    <property type="gene ID" value="OB12G22340"/>
</dbReference>
<protein>
    <recommendedName>
        <fullName evidence="11">Bet v I/Major latex protein domain-containing protein</fullName>
    </recommendedName>
</protein>
<dbReference type="Pfam" id="PF10604">
    <property type="entry name" value="Polyketide_cyc2"/>
    <property type="match status" value="1"/>
</dbReference>
<dbReference type="GO" id="GO:0005737">
    <property type="term" value="C:cytoplasm"/>
    <property type="evidence" value="ECO:0007669"/>
    <property type="project" value="UniProtKB-SubCell"/>
</dbReference>
<accession>J3NE26</accession>
<comment type="subcellular location">
    <subcellularLocation>
        <location evidence="2">Cytoplasm</location>
    </subcellularLocation>
    <subcellularLocation>
        <location evidence="1">Nucleus</location>
    </subcellularLocation>
</comment>
<evidence type="ECO:0000313" key="9">
    <source>
        <dbReference type="EnsemblPlants" id="OB12G22340.1"/>
    </source>
</evidence>
<dbReference type="GO" id="GO:0038023">
    <property type="term" value="F:signaling receptor activity"/>
    <property type="evidence" value="ECO:0007669"/>
    <property type="project" value="TreeGrafter"/>
</dbReference>
<keyword evidence="10" id="KW-1185">Reference proteome</keyword>
<evidence type="ECO:0000256" key="1">
    <source>
        <dbReference type="ARBA" id="ARBA00004123"/>
    </source>
</evidence>
<organism evidence="9">
    <name type="scientific">Oryza brachyantha</name>
    <name type="common">malo sina</name>
    <dbReference type="NCBI Taxonomy" id="4533"/>
    <lineage>
        <taxon>Eukaryota</taxon>
        <taxon>Viridiplantae</taxon>
        <taxon>Streptophyta</taxon>
        <taxon>Embryophyta</taxon>
        <taxon>Tracheophyta</taxon>
        <taxon>Spermatophyta</taxon>
        <taxon>Magnoliopsida</taxon>
        <taxon>Liliopsida</taxon>
        <taxon>Poales</taxon>
        <taxon>Poaceae</taxon>
        <taxon>BOP clade</taxon>
        <taxon>Oryzoideae</taxon>
        <taxon>Oryzeae</taxon>
        <taxon>Oryzinae</taxon>
        <taxon>Oryza</taxon>
    </lineage>
</organism>
<evidence type="ECO:0000256" key="8">
    <source>
        <dbReference type="ARBA" id="ARBA00023272"/>
    </source>
</evidence>
<dbReference type="eggNOG" id="ENOG502RXTQ">
    <property type="taxonomic scope" value="Eukaryota"/>
</dbReference>
<reference evidence="9" key="1">
    <citation type="journal article" date="2013" name="Nat. Commun.">
        <title>Whole-genome sequencing of Oryza brachyantha reveals mechanisms underlying Oryza genome evolution.</title>
        <authorList>
            <person name="Chen J."/>
            <person name="Huang Q."/>
            <person name="Gao D."/>
            <person name="Wang J."/>
            <person name="Lang Y."/>
            <person name="Liu T."/>
            <person name="Li B."/>
            <person name="Bai Z."/>
            <person name="Luis Goicoechea J."/>
            <person name="Liang C."/>
            <person name="Chen C."/>
            <person name="Zhang W."/>
            <person name="Sun S."/>
            <person name="Liao Y."/>
            <person name="Zhang X."/>
            <person name="Yang L."/>
            <person name="Song C."/>
            <person name="Wang M."/>
            <person name="Shi J."/>
            <person name="Liu G."/>
            <person name="Liu J."/>
            <person name="Zhou H."/>
            <person name="Zhou W."/>
            <person name="Yu Q."/>
            <person name="An N."/>
            <person name="Chen Y."/>
            <person name="Cai Q."/>
            <person name="Wang B."/>
            <person name="Liu B."/>
            <person name="Min J."/>
            <person name="Huang Y."/>
            <person name="Wu H."/>
            <person name="Li Z."/>
            <person name="Zhang Y."/>
            <person name="Yin Y."/>
            <person name="Song W."/>
            <person name="Jiang J."/>
            <person name="Jackson S.A."/>
            <person name="Wing R.A."/>
            <person name="Wang J."/>
            <person name="Chen M."/>
        </authorList>
    </citation>
    <scope>NUCLEOTIDE SEQUENCE [LARGE SCALE GENOMIC DNA]</scope>
    <source>
        <strain evidence="9">cv. IRGC 101232</strain>
    </source>
</reference>
<dbReference type="FunFam" id="3.30.530.20:FF:000030">
    <property type="entry name" value="Pathogenesis-related protein 10"/>
    <property type="match status" value="1"/>
</dbReference>
<sequence>MGLALPEAAVPGTKLGHKLGLDTVAGKEALDDTTKDGAKKGGSSRSRLIHMGQVWSKRSIAVSLERLWNVFSDPLAMPKVCAGFFDAIELEGDGGPGTISILKFNPAIKQGSYKTRLVARDDATHFIKSEVLHVPLGRAGKMKSQSTEMKFEAAGVSSCVAKLKLDYELEEGGPLSPEKEKIVLDGYFGMIKRIEDYLIAHPTEYV</sequence>
<dbReference type="GO" id="GO:0009738">
    <property type="term" value="P:abscisic acid-activated signaling pathway"/>
    <property type="evidence" value="ECO:0007669"/>
    <property type="project" value="UniProtKB-KW"/>
</dbReference>
<evidence type="ECO:0000256" key="5">
    <source>
        <dbReference type="ARBA" id="ARBA00022682"/>
    </source>
</evidence>
<dbReference type="Proteomes" id="UP000006038">
    <property type="component" value="Chromosome 12"/>
</dbReference>
<evidence type="ECO:0008006" key="11">
    <source>
        <dbReference type="Google" id="ProtNLM"/>
    </source>
</evidence>
<keyword evidence="6" id="KW-0675">Receptor</keyword>
<dbReference type="InterPro" id="IPR023393">
    <property type="entry name" value="START-like_dom_sf"/>
</dbReference>
<keyword evidence="8" id="KW-0650">Protein phosphatase inhibitor</keyword>
<dbReference type="OMA" id="IAHPTEY"/>
<evidence type="ECO:0000256" key="3">
    <source>
        <dbReference type="ARBA" id="ARBA00008594"/>
    </source>
</evidence>
<comment type="similarity">
    <text evidence="3">Belongs to the PYR/PYL/RCAR abscisic acid intracellular receptor family.</text>
</comment>
<dbReference type="GO" id="GO:0005634">
    <property type="term" value="C:nucleus"/>
    <property type="evidence" value="ECO:0007669"/>
    <property type="project" value="UniProtKB-SubCell"/>
</dbReference>
<evidence type="ECO:0000256" key="7">
    <source>
        <dbReference type="ARBA" id="ARBA00023242"/>
    </source>
</evidence>
<dbReference type="InterPro" id="IPR050279">
    <property type="entry name" value="Plant_def-hormone_signal"/>
</dbReference>
<dbReference type="HOGENOM" id="CLU_081988_3_0_1"/>
<dbReference type="Gene3D" id="3.30.530.20">
    <property type="match status" value="1"/>
</dbReference>
<dbReference type="PANTHER" id="PTHR31213">
    <property type="entry name" value="OS08G0374000 PROTEIN-RELATED"/>
    <property type="match status" value="1"/>
</dbReference>
<dbReference type="SUPFAM" id="SSF55961">
    <property type="entry name" value="Bet v1-like"/>
    <property type="match status" value="1"/>
</dbReference>
<dbReference type="CDD" id="cd07816">
    <property type="entry name" value="Bet_v1-like"/>
    <property type="match status" value="1"/>
</dbReference>
<proteinExistence type="inferred from homology"/>
<dbReference type="GO" id="GO:0004864">
    <property type="term" value="F:protein phosphatase inhibitor activity"/>
    <property type="evidence" value="ECO:0007669"/>
    <property type="project" value="UniProtKB-KW"/>
</dbReference>
<dbReference type="InterPro" id="IPR019587">
    <property type="entry name" value="Polyketide_cyclase/dehydratase"/>
</dbReference>
<evidence type="ECO:0000313" key="10">
    <source>
        <dbReference type="Proteomes" id="UP000006038"/>
    </source>
</evidence>
<evidence type="ECO:0000256" key="6">
    <source>
        <dbReference type="ARBA" id="ARBA00023170"/>
    </source>
</evidence>
<keyword evidence="4" id="KW-0963">Cytoplasm</keyword>
<keyword evidence="5" id="KW-0938">Abscisic acid signaling pathway</keyword>
<evidence type="ECO:0000256" key="4">
    <source>
        <dbReference type="ARBA" id="ARBA00022490"/>
    </source>
</evidence>
<reference evidence="9" key="2">
    <citation type="submission" date="2013-04" db="UniProtKB">
        <authorList>
            <consortium name="EnsemblPlants"/>
        </authorList>
    </citation>
    <scope>IDENTIFICATION</scope>
</reference>
<name>J3NE26_ORYBR</name>
<keyword evidence="7" id="KW-0539">Nucleus</keyword>
<evidence type="ECO:0000256" key="2">
    <source>
        <dbReference type="ARBA" id="ARBA00004496"/>
    </source>
</evidence>